<feature type="signal peptide" evidence="1">
    <location>
        <begin position="1"/>
        <end position="18"/>
    </location>
</feature>
<gene>
    <name evidence="2" type="ORF">EVEC_LOCUS7203</name>
</gene>
<dbReference type="WBParaSite" id="EVEC_0000771901-mRNA-1">
    <property type="protein sequence ID" value="EVEC_0000771901-mRNA-1"/>
    <property type="gene ID" value="EVEC_0000771901"/>
</dbReference>
<evidence type="ECO:0000256" key="1">
    <source>
        <dbReference type="SAM" id="SignalP"/>
    </source>
</evidence>
<name>A0A0N4VB23_ENTVE</name>
<feature type="chain" id="PRO_5043122780" evidence="1">
    <location>
        <begin position="19"/>
        <end position="103"/>
    </location>
</feature>
<protein>
    <submittedName>
        <fullName evidence="2 4">Uncharacterized protein</fullName>
    </submittedName>
</protein>
<keyword evidence="3" id="KW-1185">Reference proteome</keyword>
<evidence type="ECO:0000313" key="2">
    <source>
        <dbReference type="EMBL" id="VDD92452.1"/>
    </source>
</evidence>
<accession>A0A0N4VB23</accession>
<reference evidence="2 3" key="2">
    <citation type="submission" date="2018-10" db="EMBL/GenBank/DDBJ databases">
        <authorList>
            <consortium name="Pathogen Informatics"/>
        </authorList>
    </citation>
    <scope>NUCLEOTIDE SEQUENCE [LARGE SCALE GENOMIC DNA]</scope>
</reference>
<sequence length="103" mass="11810">MILKQSLMLFVFIHLIIGTISTEINLDFLKQKGTQKKQDALFDELLKVANMINENMPKGASKSQNALWNFLDGYRAITKGQVFPKEKRQMKEILALGKQLLNE</sequence>
<organism evidence="4">
    <name type="scientific">Enterobius vermicularis</name>
    <name type="common">Human pinworm</name>
    <dbReference type="NCBI Taxonomy" id="51028"/>
    <lineage>
        <taxon>Eukaryota</taxon>
        <taxon>Metazoa</taxon>
        <taxon>Ecdysozoa</taxon>
        <taxon>Nematoda</taxon>
        <taxon>Chromadorea</taxon>
        <taxon>Rhabditida</taxon>
        <taxon>Spirurina</taxon>
        <taxon>Oxyuridomorpha</taxon>
        <taxon>Oxyuroidea</taxon>
        <taxon>Oxyuridae</taxon>
        <taxon>Enterobius</taxon>
    </lineage>
</organism>
<evidence type="ECO:0000313" key="3">
    <source>
        <dbReference type="Proteomes" id="UP000274131"/>
    </source>
</evidence>
<evidence type="ECO:0000313" key="4">
    <source>
        <dbReference type="WBParaSite" id="EVEC_0000771901-mRNA-1"/>
    </source>
</evidence>
<dbReference type="AlphaFoldDB" id="A0A0N4VB23"/>
<dbReference type="EMBL" id="UXUI01008819">
    <property type="protein sequence ID" value="VDD92452.1"/>
    <property type="molecule type" value="Genomic_DNA"/>
</dbReference>
<proteinExistence type="predicted"/>
<dbReference type="Proteomes" id="UP000274131">
    <property type="component" value="Unassembled WGS sequence"/>
</dbReference>
<keyword evidence="1" id="KW-0732">Signal</keyword>
<reference evidence="4" key="1">
    <citation type="submission" date="2017-02" db="UniProtKB">
        <authorList>
            <consortium name="WormBaseParasite"/>
        </authorList>
    </citation>
    <scope>IDENTIFICATION</scope>
</reference>